<feature type="binding site" evidence="4">
    <location>
        <position position="109"/>
    </location>
    <ligand>
        <name>Mn(2+)</name>
        <dbReference type="ChEBI" id="CHEBI:29035"/>
        <label>1</label>
    </ligand>
</feature>
<keyword evidence="7" id="KW-1185">Reference proteome</keyword>
<evidence type="ECO:0000313" key="7">
    <source>
        <dbReference type="Proteomes" id="UP000233293"/>
    </source>
</evidence>
<protein>
    <submittedName>
        <fullName evidence="6">Agmatinase</fullName>
    </submittedName>
</protein>
<dbReference type="PIRSF" id="PIRSF036979">
    <property type="entry name" value="Arginase"/>
    <property type="match status" value="1"/>
</dbReference>
<dbReference type="NCBIfam" id="TIGR01230">
    <property type="entry name" value="agmatinase"/>
    <property type="match status" value="1"/>
</dbReference>
<keyword evidence="4" id="KW-0464">Manganese</keyword>
<evidence type="ECO:0000256" key="2">
    <source>
        <dbReference type="ARBA" id="ARBA00022723"/>
    </source>
</evidence>
<feature type="binding site" evidence="4">
    <location>
        <position position="224"/>
    </location>
    <ligand>
        <name>Mn(2+)</name>
        <dbReference type="ChEBI" id="CHEBI:29035"/>
        <label>1</label>
    </ligand>
</feature>
<evidence type="ECO:0000256" key="5">
    <source>
        <dbReference type="RuleBase" id="RU003684"/>
    </source>
</evidence>
<dbReference type="GO" id="GO:0046872">
    <property type="term" value="F:metal ion binding"/>
    <property type="evidence" value="ECO:0007669"/>
    <property type="project" value="UniProtKB-KW"/>
</dbReference>
<dbReference type="GO" id="GO:0008783">
    <property type="term" value="F:agmatinase activity"/>
    <property type="evidence" value="ECO:0007669"/>
    <property type="project" value="TreeGrafter"/>
</dbReference>
<feature type="binding site" evidence="4">
    <location>
        <position position="136"/>
    </location>
    <ligand>
        <name>Mn(2+)</name>
        <dbReference type="ChEBI" id="CHEBI:29035"/>
        <label>1</label>
    </ligand>
</feature>
<dbReference type="PROSITE" id="PS51409">
    <property type="entry name" value="ARGINASE_2"/>
    <property type="match status" value="1"/>
</dbReference>
<evidence type="ECO:0000256" key="1">
    <source>
        <dbReference type="ARBA" id="ARBA00009227"/>
    </source>
</evidence>
<accession>A0A2N3PU51</accession>
<dbReference type="GO" id="GO:0033389">
    <property type="term" value="P:putrescine biosynthetic process from arginine, via agmatine"/>
    <property type="evidence" value="ECO:0007669"/>
    <property type="project" value="TreeGrafter"/>
</dbReference>
<dbReference type="EMBL" id="PIUM01000015">
    <property type="protein sequence ID" value="PKU23928.1"/>
    <property type="molecule type" value="Genomic_DNA"/>
</dbReference>
<dbReference type="InterPro" id="IPR006035">
    <property type="entry name" value="Ureohydrolase"/>
</dbReference>
<dbReference type="CDD" id="cd11592">
    <property type="entry name" value="Agmatinase_PAH"/>
    <property type="match status" value="1"/>
</dbReference>
<dbReference type="Pfam" id="PF00491">
    <property type="entry name" value="Arginase"/>
    <property type="match status" value="1"/>
</dbReference>
<feature type="binding site" evidence="4">
    <location>
        <position position="134"/>
    </location>
    <ligand>
        <name>Mn(2+)</name>
        <dbReference type="ChEBI" id="CHEBI:29035"/>
        <label>1</label>
    </ligand>
</feature>
<comment type="cofactor">
    <cofactor evidence="4">
        <name>Mn(2+)</name>
        <dbReference type="ChEBI" id="CHEBI:29035"/>
    </cofactor>
    <text evidence="4">Binds 2 manganese ions per subunit.</text>
</comment>
<keyword evidence="3 5" id="KW-0378">Hydrolase</keyword>
<dbReference type="PANTHER" id="PTHR11358">
    <property type="entry name" value="ARGINASE/AGMATINASE"/>
    <property type="match status" value="1"/>
</dbReference>
<dbReference type="Gene3D" id="3.40.800.10">
    <property type="entry name" value="Ureohydrolase domain"/>
    <property type="match status" value="1"/>
</dbReference>
<feature type="binding site" evidence="4">
    <location>
        <position position="132"/>
    </location>
    <ligand>
        <name>Mn(2+)</name>
        <dbReference type="ChEBI" id="CHEBI:29035"/>
        <label>1</label>
    </ligand>
</feature>
<dbReference type="InterPro" id="IPR020855">
    <property type="entry name" value="Ureohydrolase_Mn_BS"/>
</dbReference>
<dbReference type="NCBIfam" id="NF002564">
    <property type="entry name" value="PRK02190.1"/>
    <property type="match status" value="1"/>
</dbReference>
<evidence type="ECO:0000256" key="4">
    <source>
        <dbReference type="PIRSR" id="PIRSR036979-1"/>
    </source>
</evidence>
<dbReference type="AlphaFoldDB" id="A0A2N3PU51"/>
<dbReference type="InterPro" id="IPR023696">
    <property type="entry name" value="Ureohydrolase_dom_sf"/>
</dbReference>
<organism evidence="6 7">
    <name type="scientific">Telmatospirillum siberiense</name>
    <dbReference type="NCBI Taxonomy" id="382514"/>
    <lineage>
        <taxon>Bacteria</taxon>
        <taxon>Pseudomonadati</taxon>
        <taxon>Pseudomonadota</taxon>
        <taxon>Alphaproteobacteria</taxon>
        <taxon>Rhodospirillales</taxon>
        <taxon>Rhodospirillaceae</taxon>
        <taxon>Telmatospirillum</taxon>
    </lineage>
</organism>
<keyword evidence="2 4" id="KW-0479">Metal-binding</keyword>
<dbReference type="PRINTS" id="PR00116">
    <property type="entry name" value="ARGINASE"/>
</dbReference>
<comment type="caution">
    <text evidence="6">The sequence shown here is derived from an EMBL/GenBank/DDBJ whole genome shotgun (WGS) entry which is preliminary data.</text>
</comment>
<dbReference type="PANTHER" id="PTHR11358:SF26">
    <property type="entry name" value="GUANIDINO ACID HYDROLASE, MITOCHONDRIAL"/>
    <property type="match status" value="1"/>
</dbReference>
<dbReference type="OrthoDB" id="9788689at2"/>
<sequence>MHVPTFSVAPTFLGTQLAPTDAHLCIAGIPLDIGVTNRPGARFAPLAIRHASRMLTDGDNPAGWADLTRLPFADVGDFAIALGDIPESLRLIEEQASAFPHLLTLGGEHTVTLPLLRALTKRTGPVGLIHFDAHIDTWPDNFGQVYGHGSVFYHAINEGLVDPARMVQIGIRSPMPRDVWDWTEGKGVTILSAEAVHESTPKAVAETIRGVVGDGPVYLSFDIDALDPSQAPGTGTPEIAGLFGWQAMAILKRLVGLDFVGMDVVEVSPSYDVAEITSLAAATLAWQYLSLLAQNLPAK</sequence>
<feature type="binding site" evidence="4">
    <location>
        <position position="222"/>
    </location>
    <ligand>
        <name>Mn(2+)</name>
        <dbReference type="ChEBI" id="CHEBI:29035"/>
        <label>1</label>
    </ligand>
</feature>
<evidence type="ECO:0000256" key="3">
    <source>
        <dbReference type="ARBA" id="ARBA00022801"/>
    </source>
</evidence>
<name>A0A2N3PU51_9PROT</name>
<reference evidence="7" key="1">
    <citation type="submission" date="2017-12" db="EMBL/GenBank/DDBJ databases">
        <title>Draft genome sequence of Telmatospirillum siberiense 26-4b1T, an acidotolerant peatland alphaproteobacterium potentially involved in sulfur cycling.</title>
        <authorList>
            <person name="Hausmann B."/>
            <person name="Pjevac P."/>
            <person name="Schreck K."/>
            <person name="Herbold C.W."/>
            <person name="Daims H."/>
            <person name="Wagner M."/>
            <person name="Pester M."/>
            <person name="Loy A."/>
        </authorList>
    </citation>
    <scope>NUCLEOTIDE SEQUENCE [LARGE SCALE GENOMIC DNA]</scope>
    <source>
        <strain evidence="7">26-4b1</strain>
    </source>
</reference>
<proteinExistence type="inferred from homology"/>
<evidence type="ECO:0000313" key="6">
    <source>
        <dbReference type="EMBL" id="PKU23928.1"/>
    </source>
</evidence>
<dbReference type="PROSITE" id="PS01053">
    <property type="entry name" value="ARGINASE_1"/>
    <property type="match status" value="1"/>
</dbReference>
<dbReference type="Proteomes" id="UP000233293">
    <property type="component" value="Unassembled WGS sequence"/>
</dbReference>
<dbReference type="SUPFAM" id="SSF52768">
    <property type="entry name" value="Arginase/deacetylase"/>
    <property type="match status" value="1"/>
</dbReference>
<dbReference type="RefSeq" id="WP_101251189.1">
    <property type="nucleotide sequence ID" value="NZ_PIUM01000015.1"/>
</dbReference>
<gene>
    <name evidence="6" type="primary">speB</name>
    <name evidence="6" type="ORF">CWS72_13715</name>
</gene>
<comment type="similarity">
    <text evidence="1">Belongs to the arginase family. Agmatinase subfamily.</text>
</comment>
<dbReference type="InterPro" id="IPR005925">
    <property type="entry name" value="Agmatinase-rel"/>
</dbReference>